<sequence length="288" mass="31066">MRVTEHNKYLSLVDRLRTNQSRLQETIEQISSGKQVNRPSDDPVAAAMLSRIEAADARQKAYLEVNARVREEMQAADAALGNADDIMVRVKELTVQMASGLKSQAVLDGGADEIAEMREALVQTINTKHQGRYLFGGIADGQPPYDAGGYVGSTRLREVEVAPTTKIEQLSGAEAFAGNIDIPFVLDQLEQALRAGDQDAARALITDIDGSIEQLNHSRQIAGSRLDALDHAAAFSEAISFQSEVDASRLESTDVAEAASRLESITSALQATAEVAGRLKSSDLLMKL</sequence>
<dbReference type="InterPro" id="IPR001492">
    <property type="entry name" value="Flagellin"/>
</dbReference>
<dbReference type="PANTHER" id="PTHR42792">
    <property type="entry name" value="FLAGELLIN"/>
    <property type="match status" value="1"/>
</dbReference>
<accession>A0A5B8Y919</accession>
<feature type="domain" description="Flagellin N-terminal" evidence="1">
    <location>
        <begin position="8"/>
        <end position="138"/>
    </location>
</feature>
<dbReference type="SUPFAM" id="SSF64518">
    <property type="entry name" value="Phase 1 flagellin"/>
    <property type="match status" value="1"/>
</dbReference>
<dbReference type="OrthoDB" id="9758307at2"/>
<dbReference type="PANTHER" id="PTHR42792:SF1">
    <property type="entry name" value="FLAGELLAR HOOK-ASSOCIATED PROTEIN 3"/>
    <property type="match status" value="1"/>
</dbReference>
<accession>A0A4Y6PUB0</accession>
<evidence type="ECO:0000313" key="2">
    <source>
        <dbReference type="EMBL" id="QDG51345.1"/>
    </source>
</evidence>
<proteinExistence type="predicted"/>
<dbReference type="InterPro" id="IPR001029">
    <property type="entry name" value="Flagellin_N"/>
</dbReference>
<evidence type="ECO:0000259" key="1">
    <source>
        <dbReference type="Pfam" id="PF00669"/>
    </source>
</evidence>
<dbReference type="Gene3D" id="1.20.1330.10">
    <property type="entry name" value="f41 fragment of flagellin, N-terminal domain"/>
    <property type="match status" value="1"/>
</dbReference>
<reference evidence="2 3" key="1">
    <citation type="submission" date="2019-06" db="EMBL/GenBank/DDBJ databases">
        <title>Persicimonas caeni gen. nov., sp. nov., a predatory bacterium isolated from solar saltern.</title>
        <authorList>
            <person name="Wang S."/>
        </authorList>
    </citation>
    <scope>NUCLEOTIDE SEQUENCE [LARGE SCALE GENOMIC DNA]</scope>
    <source>
        <strain evidence="2 3">YN101</strain>
    </source>
</reference>
<keyword evidence="3" id="KW-1185">Reference proteome</keyword>
<dbReference type="GO" id="GO:0005198">
    <property type="term" value="F:structural molecule activity"/>
    <property type="evidence" value="ECO:0007669"/>
    <property type="project" value="InterPro"/>
</dbReference>
<protein>
    <recommendedName>
        <fullName evidence="1">Flagellin N-terminal domain-containing protein</fullName>
    </recommendedName>
</protein>
<organism evidence="2 3">
    <name type="scientific">Persicimonas caeni</name>
    <dbReference type="NCBI Taxonomy" id="2292766"/>
    <lineage>
        <taxon>Bacteria</taxon>
        <taxon>Deltaproteobacteria</taxon>
        <taxon>Bradymonadales</taxon>
        <taxon>Bradymonadaceae</taxon>
        <taxon>Persicimonas</taxon>
    </lineage>
</organism>
<dbReference type="Proteomes" id="UP000315995">
    <property type="component" value="Chromosome"/>
</dbReference>
<dbReference type="GO" id="GO:0009288">
    <property type="term" value="C:bacterial-type flagellum"/>
    <property type="evidence" value="ECO:0007669"/>
    <property type="project" value="InterPro"/>
</dbReference>
<evidence type="ECO:0000313" key="3">
    <source>
        <dbReference type="Proteomes" id="UP000315995"/>
    </source>
</evidence>
<dbReference type="RefSeq" id="WP_141197828.1">
    <property type="nucleotide sequence ID" value="NZ_CP041186.1"/>
</dbReference>
<dbReference type="AlphaFoldDB" id="A0A4Y6PUB0"/>
<gene>
    <name evidence="2" type="ORF">FIV42_11510</name>
</gene>
<dbReference type="Pfam" id="PF00669">
    <property type="entry name" value="Flagellin_N"/>
    <property type="match status" value="1"/>
</dbReference>
<dbReference type="EMBL" id="CP041186">
    <property type="protein sequence ID" value="QDG51345.1"/>
    <property type="molecule type" value="Genomic_DNA"/>
</dbReference>
<name>A0A4Y6PUB0_PERCE</name>